<reference evidence="3 4" key="1">
    <citation type="submission" date="2024-06" db="EMBL/GenBank/DDBJ databases">
        <title>Genomic Encyclopedia of Type Strains, Phase IV (KMG-IV): sequencing the most valuable type-strain genomes for metagenomic binning, comparative biology and taxonomic classification.</title>
        <authorList>
            <person name="Goeker M."/>
        </authorList>
    </citation>
    <scope>NUCLEOTIDE SEQUENCE [LARGE SCALE GENOMIC DNA]</scope>
    <source>
        <strain evidence="3 4">DSM 28302</strain>
    </source>
</reference>
<keyword evidence="4" id="KW-1185">Reference proteome</keyword>
<proteinExistence type="predicted"/>
<evidence type="ECO:0000313" key="4">
    <source>
        <dbReference type="Proteomes" id="UP001549037"/>
    </source>
</evidence>
<feature type="region of interest" description="Disordered" evidence="1">
    <location>
        <begin position="335"/>
        <end position="368"/>
    </location>
</feature>
<gene>
    <name evidence="3" type="ORF">ABID28_001787</name>
</gene>
<organism evidence="3 4">
    <name type="scientific">Streptococcus porcorum</name>
    <dbReference type="NCBI Taxonomy" id="701526"/>
    <lineage>
        <taxon>Bacteria</taxon>
        <taxon>Bacillati</taxon>
        <taxon>Bacillota</taxon>
        <taxon>Bacilli</taxon>
        <taxon>Lactobacillales</taxon>
        <taxon>Streptococcaceae</taxon>
        <taxon>Streptococcus</taxon>
    </lineage>
</organism>
<feature type="compositionally biased region" description="Basic and acidic residues" evidence="1">
    <location>
        <begin position="335"/>
        <end position="345"/>
    </location>
</feature>
<name>A0ABV2JHU9_9STRE</name>
<dbReference type="Proteomes" id="UP001549037">
    <property type="component" value="Unassembled WGS sequence"/>
</dbReference>
<dbReference type="InterPro" id="IPR058660">
    <property type="entry name" value="WHD_DnaB"/>
</dbReference>
<feature type="compositionally biased region" description="Polar residues" evidence="1">
    <location>
        <begin position="346"/>
        <end position="363"/>
    </location>
</feature>
<protein>
    <submittedName>
        <fullName evidence="3">Replication initiation and membrane attachment protein</fullName>
    </submittedName>
</protein>
<evidence type="ECO:0000313" key="3">
    <source>
        <dbReference type="EMBL" id="MET3635125.1"/>
    </source>
</evidence>
<dbReference type="EMBL" id="JBEPLN010000043">
    <property type="protein sequence ID" value="MET3635125.1"/>
    <property type="molecule type" value="Genomic_DNA"/>
</dbReference>
<dbReference type="Pfam" id="PF25888">
    <property type="entry name" value="WHD_DnaB"/>
    <property type="match status" value="1"/>
</dbReference>
<evidence type="ECO:0000256" key="1">
    <source>
        <dbReference type="SAM" id="MobiDB-lite"/>
    </source>
</evidence>
<evidence type="ECO:0000259" key="2">
    <source>
        <dbReference type="Pfam" id="PF25888"/>
    </source>
</evidence>
<accession>A0ABV2JHU9</accession>
<comment type="caution">
    <text evidence="3">The sequence shown here is derived from an EMBL/GenBank/DDBJ whole genome shotgun (WGS) entry which is preliminary data.</text>
</comment>
<sequence length="387" mass="45106">MRANDSFYYLDKGRIEVADPLTMQLYYPIIKADAYILYCYLQAFYDQGKKRHAFHEILNHTLYNMQRFEEALAVLTALDLVRFYQDRHSYIIDVRAPLSKENFLSHALYRHLLEGAIGQVAVSEMDEEIPEARNLSKKFSEVFGNQGEIVPSEHPKVAKNYFDLDSFKRLMRRDGLSFTDEETDLVAIFNLSERYKLTWYDTYQLARETASQNKILVSRMVAKRESQNSPSTNDFSEKEKIVIKEAREDSPEVFLAKIKKPKQAIVTRDEVKILAEMAQMGLLDEVINIMVLYTMNKTHSANLHKNYVLKLANDFVSKGISRADDAMKYLRSVGEKKSQAKEKTNKTNIPKWSNQNYQNQTSQDEQEKLEAYRQKALERLRDLGKED</sequence>
<feature type="domain" description="Replicative helicase loading/DNA remodeling protein DnaB N-terminal winged helix" evidence="2">
    <location>
        <begin position="1"/>
        <end position="226"/>
    </location>
</feature>
<dbReference type="RefSeq" id="WP_354369829.1">
    <property type="nucleotide sequence ID" value="NZ_JBEPLN010000043.1"/>
</dbReference>